<name>A0ABP5SZD1_9ACTN</name>
<keyword evidence="2" id="KW-0732">Signal</keyword>
<evidence type="ECO:0000256" key="2">
    <source>
        <dbReference type="SAM" id="SignalP"/>
    </source>
</evidence>
<evidence type="ECO:0008006" key="5">
    <source>
        <dbReference type="Google" id="ProtNLM"/>
    </source>
</evidence>
<dbReference type="EMBL" id="BAAARV010000019">
    <property type="protein sequence ID" value="GAA2339913.1"/>
    <property type="molecule type" value="Genomic_DNA"/>
</dbReference>
<protein>
    <recommendedName>
        <fullName evidence="5">MFS transporter</fullName>
    </recommendedName>
</protein>
<organism evidence="3 4">
    <name type="scientific">Dactylosporangium salmoneum</name>
    <dbReference type="NCBI Taxonomy" id="53361"/>
    <lineage>
        <taxon>Bacteria</taxon>
        <taxon>Bacillati</taxon>
        <taxon>Actinomycetota</taxon>
        <taxon>Actinomycetes</taxon>
        <taxon>Micromonosporales</taxon>
        <taxon>Micromonosporaceae</taxon>
        <taxon>Dactylosporangium</taxon>
    </lineage>
</organism>
<sequence>MRLSVPVALLVAAGAGLVALVAAPPASAVLGVEDPLWTETQRRLPGGFLTLGSAVVQVAMMTPVRSAM</sequence>
<evidence type="ECO:0000256" key="1">
    <source>
        <dbReference type="SAM" id="Phobius"/>
    </source>
</evidence>
<keyword evidence="1" id="KW-0472">Membrane</keyword>
<evidence type="ECO:0000313" key="3">
    <source>
        <dbReference type="EMBL" id="GAA2339913.1"/>
    </source>
</evidence>
<dbReference type="RefSeq" id="WP_344612245.1">
    <property type="nucleotide sequence ID" value="NZ_BAAARV010000019.1"/>
</dbReference>
<accession>A0ABP5SZD1</accession>
<evidence type="ECO:0000313" key="4">
    <source>
        <dbReference type="Proteomes" id="UP001501444"/>
    </source>
</evidence>
<feature type="chain" id="PRO_5047440583" description="MFS transporter" evidence="2">
    <location>
        <begin position="29"/>
        <end position="68"/>
    </location>
</feature>
<proteinExistence type="predicted"/>
<comment type="caution">
    <text evidence="3">The sequence shown here is derived from an EMBL/GenBank/DDBJ whole genome shotgun (WGS) entry which is preliminary data.</text>
</comment>
<gene>
    <name evidence="3" type="ORF">GCM10010170_022450</name>
</gene>
<keyword evidence="1" id="KW-1133">Transmembrane helix</keyword>
<dbReference type="Proteomes" id="UP001501444">
    <property type="component" value="Unassembled WGS sequence"/>
</dbReference>
<keyword evidence="1" id="KW-0812">Transmembrane</keyword>
<feature type="transmembrane region" description="Helical" evidence="1">
    <location>
        <begin position="44"/>
        <end position="64"/>
    </location>
</feature>
<reference evidence="4" key="1">
    <citation type="journal article" date="2019" name="Int. J. Syst. Evol. Microbiol.">
        <title>The Global Catalogue of Microorganisms (GCM) 10K type strain sequencing project: providing services to taxonomists for standard genome sequencing and annotation.</title>
        <authorList>
            <consortium name="The Broad Institute Genomics Platform"/>
            <consortium name="The Broad Institute Genome Sequencing Center for Infectious Disease"/>
            <person name="Wu L."/>
            <person name="Ma J."/>
        </authorList>
    </citation>
    <scope>NUCLEOTIDE SEQUENCE [LARGE SCALE GENOMIC DNA]</scope>
    <source>
        <strain evidence="4">JCM 3272</strain>
    </source>
</reference>
<keyword evidence="4" id="KW-1185">Reference proteome</keyword>
<feature type="signal peptide" evidence="2">
    <location>
        <begin position="1"/>
        <end position="28"/>
    </location>
</feature>